<evidence type="ECO:0000256" key="1">
    <source>
        <dbReference type="SAM" id="Phobius"/>
    </source>
</evidence>
<dbReference type="Proteomes" id="UP000010305">
    <property type="component" value="Unassembled WGS sequence"/>
</dbReference>
<organism evidence="3 4">
    <name type="scientific">SAR86 cluster bacterium SAR86A</name>
    <dbReference type="NCBI Taxonomy" id="1123866"/>
    <lineage>
        <taxon>Bacteria</taxon>
        <taxon>Pseudomonadati</taxon>
        <taxon>Pseudomonadota</taxon>
        <taxon>Gammaproteobacteria</taxon>
        <taxon>SAR86 cluster</taxon>
    </lineage>
</organism>
<feature type="transmembrane region" description="Helical" evidence="1">
    <location>
        <begin position="145"/>
        <end position="163"/>
    </location>
</feature>
<keyword evidence="1" id="KW-0472">Membrane</keyword>
<dbReference type="EMBL" id="JH611157">
    <property type="protein sequence ID" value="EJP71133.1"/>
    <property type="molecule type" value="Genomic_DNA"/>
</dbReference>
<dbReference type="Pfam" id="PF02517">
    <property type="entry name" value="Rce1-like"/>
    <property type="match status" value="1"/>
</dbReference>
<feature type="transmembrane region" description="Helical" evidence="1">
    <location>
        <begin position="198"/>
        <end position="214"/>
    </location>
</feature>
<feature type="transmembrane region" description="Helical" evidence="1">
    <location>
        <begin position="12"/>
        <end position="35"/>
    </location>
</feature>
<dbReference type="PANTHER" id="PTHR39430">
    <property type="entry name" value="MEMBRANE-ASSOCIATED PROTEASE-RELATED"/>
    <property type="match status" value="1"/>
</dbReference>
<feature type="domain" description="CAAX prenyl protease 2/Lysostaphin resistance protein A-like" evidence="2">
    <location>
        <begin position="144"/>
        <end position="234"/>
    </location>
</feature>
<dbReference type="STRING" id="1123866.NT01SARS_0938"/>
<evidence type="ECO:0000313" key="4">
    <source>
        <dbReference type="Proteomes" id="UP000010305"/>
    </source>
</evidence>
<feature type="transmembrane region" description="Helical" evidence="1">
    <location>
        <begin position="105"/>
        <end position="125"/>
    </location>
</feature>
<proteinExistence type="predicted"/>
<feature type="transmembrane region" description="Helical" evidence="1">
    <location>
        <begin position="221"/>
        <end position="242"/>
    </location>
</feature>
<evidence type="ECO:0000313" key="3">
    <source>
        <dbReference type="EMBL" id="EJP71133.1"/>
    </source>
</evidence>
<feature type="transmembrane region" description="Helical" evidence="1">
    <location>
        <begin position="68"/>
        <end position="85"/>
    </location>
</feature>
<protein>
    <submittedName>
        <fullName evidence="3">Abortive infection protein</fullName>
    </submittedName>
</protein>
<sequence>MTSSSENYYNPFGAVLLALIIFFLPVTFLYIILGITESLLEKDLLNQNPVNVNINGLETTLYPIKDNLLYLISIPIQIWLMILFLKRKSISLTQSLGLYKFNKKAFISSFVLWLIVFALSYLYGYLLDIEIPEDFVNLTKAAPPLLIAIVFIIGAPIVEELLFRGFLFSNLKHSVLGVNGSIILTTILWTSIHLQYDFSLLISLFFLGLLLGYIRHKYNSVYLAIVIHAIHNLLATINILFFI</sequence>
<reference evidence="3 4" key="1">
    <citation type="journal article" date="2012" name="ISME J.">
        <title>Genomic insights to SAR86, an abundant and uncultivated marine bacterial lineage.</title>
        <authorList>
            <person name="Dupont C.L."/>
            <person name="Rusch D.B."/>
            <person name="Yooseph S."/>
            <person name="Lombardo M.J."/>
            <person name="Richter R.A."/>
            <person name="Valas R."/>
            <person name="Novotny M."/>
            <person name="Yee-Greenbaum J."/>
            <person name="Selengut J.D."/>
            <person name="Haft D.H."/>
            <person name="Halpern A.L."/>
            <person name="Lasken R.S."/>
            <person name="Nealson K."/>
            <person name="Friedman R."/>
            <person name="Venter J.C."/>
        </authorList>
    </citation>
    <scope>NUCLEOTIDE SEQUENCE [LARGE SCALE GENOMIC DNA]</scope>
</reference>
<dbReference type="GO" id="GO:0080120">
    <property type="term" value="P:CAAX-box protein maturation"/>
    <property type="evidence" value="ECO:0007669"/>
    <property type="project" value="UniProtKB-ARBA"/>
</dbReference>
<keyword evidence="1" id="KW-1133">Transmembrane helix</keyword>
<accession>J5K4C2</accession>
<dbReference type="GO" id="GO:0004175">
    <property type="term" value="F:endopeptidase activity"/>
    <property type="evidence" value="ECO:0007669"/>
    <property type="project" value="UniProtKB-ARBA"/>
</dbReference>
<dbReference type="HOGENOM" id="CLU_079560_3_2_6"/>
<name>J5K4C2_9GAMM</name>
<evidence type="ECO:0000259" key="2">
    <source>
        <dbReference type="Pfam" id="PF02517"/>
    </source>
</evidence>
<dbReference type="AlphaFoldDB" id="J5K4C2"/>
<keyword evidence="1" id="KW-0812">Transmembrane</keyword>
<dbReference type="InterPro" id="IPR003675">
    <property type="entry name" value="Rce1/LyrA-like_dom"/>
</dbReference>
<feature type="transmembrane region" description="Helical" evidence="1">
    <location>
        <begin position="175"/>
        <end position="192"/>
    </location>
</feature>
<gene>
    <name evidence="3" type="ORF">NT01SARS_0938</name>
</gene>
<dbReference type="PANTHER" id="PTHR39430:SF1">
    <property type="entry name" value="PROTEASE"/>
    <property type="match status" value="1"/>
</dbReference>